<evidence type="ECO:0000313" key="2">
    <source>
        <dbReference type="Proteomes" id="UP001055580"/>
    </source>
</evidence>
<accession>A0ABY4TWE0</accession>
<dbReference type="RefSeq" id="WP_250752789.1">
    <property type="nucleotide sequence ID" value="NZ_CP098401.1"/>
</dbReference>
<protein>
    <recommendedName>
        <fullName evidence="3">Secreted protein</fullName>
    </recommendedName>
</protein>
<name>A0ABY4TWE0_9SPHN</name>
<keyword evidence="2" id="KW-1185">Reference proteome</keyword>
<proteinExistence type="predicted"/>
<reference evidence="1" key="1">
    <citation type="submission" date="2022-05" db="EMBL/GenBank/DDBJ databases">
        <title>Sphingomonas sp. strain RMG20 Genome sequencing and assembly.</title>
        <authorList>
            <person name="Kim I."/>
        </authorList>
    </citation>
    <scope>NUCLEOTIDE SEQUENCE</scope>
    <source>
        <strain evidence="1">RMG20</strain>
    </source>
</reference>
<evidence type="ECO:0000313" key="1">
    <source>
        <dbReference type="EMBL" id="URW76021.1"/>
    </source>
</evidence>
<organism evidence="1 2">
    <name type="scientific">Sphingomonas donggukensis</name>
    <dbReference type="NCBI Taxonomy" id="2949093"/>
    <lineage>
        <taxon>Bacteria</taxon>
        <taxon>Pseudomonadati</taxon>
        <taxon>Pseudomonadota</taxon>
        <taxon>Alphaproteobacteria</taxon>
        <taxon>Sphingomonadales</taxon>
        <taxon>Sphingomonadaceae</taxon>
        <taxon>Sphingomonas</taxon>
    </lineage>
</organism>
<gene>
    <name evidence="1" type="ORF">M9980_01970</name>
</gene>
<dbReference type="Proteomes" id="UP001055580">
    <property type="component" value="Chromosome"/>
</dbReference>
<sequence length="397" mass="43168">MMLLWMALAAQAVPGTVLRPDKDSDVIVVIARDTRKSKAALDACIRRKCPPQEDIAATITHAENQFIDGDFENAWATLRRSRGRNDRYASTLPKSVSGLRQFSADMATVLGEPDLARVGTIDSLSALKAKKNASQADLELKRLEIGDAFARQSNLEAATTPLPLRSRLQMAVSVYDAVAKRAAEARLPDVQGRAMLRSASLFAQLASDNAMYRQQANRRIAALRATTDPAMQTYREAAEILVARAAYDRGDPAPIERLLDTYPSRTRSPMLVVAPRLSLGEDGSCVDAGANGPDVQDQWIDYDFVIDAGGRVGDIVERRRGKHADGAWINVAQSSLRGRRYLPLEMAQGMTGVSRRERFVLVADRATKTGTRIASGCGPAKIITVDLTGTITSASRS</sequence>
<dbReference type="EMBL" id="CP098401">
    <property type="protein sequence ID" value="URW76021.1"/>
    <property type="molecule type" value="Genomic_DNA"/>
</dbReference>
<evidence type="ECO:0008006" key="3">
    <source>
        <dbReference type="Google" id="ProtNLM"/>
    </source>
</evidence>